<dbReference type="EMBL" id="HBJA01086792">
    <property type="protein sequence ID" value="CAE0819095.1"/>
    <property type="molecule type" value="Transcribed_RNA"/>
</dbReference>
<protein>
    <submittedName>
        <fullName evidence="3">Uncharacterized protein</fullName>
    </submittedName>
</protein>
<evidence type="ECO:0000256" key="1">
    <source>
        <dbReference type="SAM" id="Coils"/>
    </source>
</evidence>
<dbReference type="Gene3D" id="1.10.287.1490">
    <property type="match status" value="1"/>
</dbReference>
<name>A0A7S4FY65_9EUGL</name>
<sequence length="463" mass="53377">MAEFDIIHTEFQQIADERERLINDKDLLQQHVIRLEERLVTALTEVQELSWCKRQQVILEESLAAMRAERELRATELQVLNDTIEHDRVAHSEELQKSKEKEKLVDSHSKDERAAIEREMSVLRTEYFAMKDKVAALQKENDEMVKLATHQSVLDECKELRTQNDQLKKDVASLHAALLQYAQCVRQDITGPSVPPTEPAGCLRTSPPQHLVQTPIPAGDGHAQADAVKRELTAMASGFREQEVLLLRQQLEESEGRRKSIATQLARMQEIQENERVQWRQDLARLEDECRQAHHQLQERMLKHDHPRQEDIIVQNTQLALEQDALRTRIKRTEDEAQRQEAARVSLQHELGATREEVIRWKARCESSSQMIKEREDRIVQLQRQMNKLMQNDKDAEVKHLTAEIVGLRQQLHASNEYNQGLHSSVQDLKKKCVSLGATLASLSSTEDSRRSTPTSAVLTFTH</sequence>
<feature type="coiled-coil region" evidence="1">
    <location>
        <begin position="269"/>
        <end position="399"/>
    </location>
</feature>
<organism evidence="3">
    <name type="scientific">Eutreptiella gymnastica</name>
    <dbReference type="NCBI Taxonomy" id="73025"/>
    <lineage>
        <taxon>Eukaryota</taxon>
        <taxon>Discoba</taxon>
        <taxon>Euglenozoa</taxon>
        <taxon>Euglenida</taxon>
        <taxon>Spirocuta</taxon>
        <taxon>Euglenophyceae</taxon>
        <taxon>Eutreptiales</taxon>
        <taxon>Eutreptiaceae</taxon>
        <taxon>Eutreptiella</taxon>
    </lineage>
</organism>
<gene>
    <name evidence="3" type="ORF">EGYM00163_LOCUS30264</name>
</gene>
<dbReference type="AlphaFoldDB" id="A0A7S4FY65"/>
<evidence type="ECO:0000313" key="3">
    <source>
        <dbReference type="EMBL" id="CAE0819095.1"/>
    </source>
</evidence>
<feature type="compositionally biased region" description="Polar residues" evidence="2">
    <location>
        <begin position="452"/>
        <end position="463"/>
    </location>
</feature>
<feature type="coiled-coil region" evidence="1">
    <location>
        <begin position="150"/>
        <end position="177"/>
    </location>
</feature>
<reference evidence="3" key="1">
    <citation type="submission" date="2021-01" db="EMBL/GenBank/DDBJ databases">
        <authorList>
            <person name="Corre E."/>
            <person name="Pelletier E."/>
            <person name="Niang G."/>
            <person name="Scheremetjew M."/>
            <person name="Finn R."/>
            <person name="Kale V."/>
            <person name="Holt S."/>
            <person name="Cochrane G."/>
            <person name="Meng A."/>
            <person name="Brown T."/>
            <person name="Cohen L."/>
        </authorList>
    </citation>
    <scope>NUCLEOTIDE SEQUENCE</scope>
    <source>
        <strain evidence="3">CCMP1594</strain>
    </source>
</reference>
<feature type="region of interest" description="Disordered" evidence="2">
    <location>
        <begin position="444"/>
        <end position="463"/>
    </location>
</feature>
<evidence type="ECO:0000256" key="2">
    <source>
        <dbReference type="SAM" id="MobiDB-lite"/>
    </source>
</evidence>
<keyword evidence="1" id="KW-0175">Coiled coil</keyword>
<proteinExistence type="predicted"/>
<accession>A0A7S4FY65</accession>